<evidence type="ECO:0000313" key="1">
    <source>
        <dbReference type="EMBL" id="BAE46929.1"/>
    </source>
</evidence>
<reference evidence="1" key="2">
    <citation type="journal article" date="2006" name="Nihon Hosenkin Gakkaishi">
        <title>Biosynthesis of heterocyclic antibiotics in actinomycetes and an approach to synthesize the natural compounds.</title>
        <authorList>
            <person name="Onaka H."/>
        </authorList>
    </citation>
    <scope>NUCLEOTIDE SEQUENCE</scope>
    <source>
        <strain evidence="1">TP-A0584</strain>
    </source>
</reference>
<proteinExistence type="predicted"/>
<name>Q3C2E7_9ACTN</name>
<organism evidence="1">
    <name type="scientific">Streptomyces sp. TP-A0584</name>
    <dbReference type="NCBI Taxonomy" id="314563"/>
    <lineage>
        <taxon>Bacteria</taxon>
        <taxon>Bacillati</taxon>
        <taxon>Actinomycetota</taxon>
        <taxon>Actinomycetes</taxon>
        <taxon>Kitasatosporales</taxon>
        <taxon>Streptomycetaceae</taxon>
        <taxon>Streptomyces</taxon>
    </lineage>
</organism>
<dbReference type="EMBL" id="AB205012">
    <property type="protein sequence ID" value="BAE46929.1"/>
    <property type="molecule type" value="Genomic_DNA"/>
</dbReference>
<accession>Q3C2E7</accession>
<sequence>MTGTGMTVTQLRVPENTNEITCFAALLDPYDLREVTVTGDALHTQRIQLEYWKERWRAGLAENGLHHPLRRV</sequence>
<dbReference type="AlphaFoldDB" id="Q3C2E7"/>
<reference evidence="1" key="1">
    <citation type="journal article" date="2005" name="Microbiology (Mosc.)">
        <title>Cloning and characterization of goadsporin biosynthetic gene cluster from Streptomyces sp. TP-A0584.</title>
        <authorList>
            <person name="Onaka H."/>
            <person name="Nakaho M."/>
            <person name="Hayashi K."/>
            <person name="Igarashi Y."/>
            <person name="Furumai T."/>
        </authorList>
    </citation>
    <scope>NUCLEOTIDE SEQUENCE</scope>
    <source>
        <strain evidence="1">TP-A0584</strain>
    </source>
</reference>
<protein>
    <submittedName>
        <fullName evidence="1">Transposase</fullName>
    </submittedName>
</protein>